<accession>A0ABY3FBC0</accession>
<comment type="caution">
    <text evidence="1">The sequence shown here is derived from an EMBL/GenBank/DDBJ whole genome shotgun (WGS) entry which is preliminary data.</text>
</comment>
<reference evidence="1 2" key="1">
    <citation type="submission" date="2019-07" db="EMBL/GenBank/DDBJ databases">
        <title>Diversity of Bacteria from Kongsfjorden, Arctic.</title>
        <authorList>
            <person name="Yu Y."/>
        </authorList>
    </citation>
    <scope>NUCLEOTIDE SEQUENCE [LARGE SCALE GENOMIC DNA]</scope>
    <source>
        <strain evidence="1 2">SM1927</strain>
    </source>
</reference>
<name>A0ABY3FBC0_9GAMM</name>
<proteinExistence type="predicted"/>
<dbReference type="RefSeq" id="WP_145240289.1">
    <property type="nucleotide sequence ID" value="NZ_VNFF01000015.1"/>
</dbReference>
<gene>
    <name evidence="1" type="ORF">FQP85_15470</name>
</gene>
<evidence type="ECO:0000313" key="2">
    <source>
        <dbReference type="Proteomes" id="UP000317938"/>
    </source>
</evidence>
<dbReference type="EMBL" id="VNFF01000015">
    <property type="protein sequence ID" value="TVU81840.1"/>
    <property type="molecule type" value="Genomic_DNA"/>
</dbReference>
<dbReference type="Proteomes" id="UP000317938">
    <property type="component" value="Unassembled WGS sequence"/>
</dbReference>
<organism evidence="1 2">
    <name type="scientific">Pseudoalteromonas neustonica</name>
    <dbReference type="NCBI Taxonomy" id="1840331"/>
    <lineage>
        <taxon>Bacteria</taxon>
        <taxon>Pseudomonadati</taxon>
        <taxon>Pseudomonadota</taxon>
        <taxon>Gammaproteobacteria</taxon>
        <taxon>Alteromonadales</taxon>
        <taxon>Pseudoalteromonadaceae</taxon>
        <taxon>Pseudoalteromonas</taxon>
    </lineage>
</organism>
<evidence type="ECO:0000313" key="1">
    <source>
        <dbReference type="EMBL" id="TVU81840.1"/>
    </source>
</evidence>
<keyword evidence="2" id="KW-1185">Reference proteome</keyword>
<protein>
    <submittedName>
        <fullName evidence="1">Uncharacterized protein</fullName>
    </submittedName>
</protein>
<sequence>MSLYKQEFGQNFDLGFDLKDHPYLIDKSWHNDQCPSFYLKVGEQYYVLWVDYADIEQREEETPRYVIVEAINEGSNEEPEIYASDGAITFECENYAGLKLFLDSLLSKNQSH</sequence>